<evidence type="ECO:0000313" key="1">
    <source>
        <dbReference type="EMBL" id="KAJ8873170.1"/>
    </source>
</evidence>
<proteinExistence type="predicted"/>
<keyword evidence="2" id="KW-1185">Reference proteome</keyword>
<dbReference type="EMBL" id="JARBHB010000011">
    <property type="protein sequence ID" value="KAJ8873170.1"/>
    <property type="molecule type" value="Genomic_DNA"/>
</dbReference>
<dbReference type="Proteomes" id="UP001159363">
    <property type="component" value="Chromosome 10"/>
</dbReference>
<dbReference type="PANTHER" id="PTHR47018">
    <property type="entry name" value="CXC DOMAIN-CONTAINING PROTEIN-RELATED"/>
    <property type="match status" value="1"/>
</dbReference>
<reference evidence="1 2" key="1">
    <citation type="submission" date="2023-02" db="EMBL/GenBank/DDBJ databases">
        <title>LHISI_Scaffold_Assembly.</title>
        <authorList>
            <person name="Stuart O.P."/>
            <person name="Cleave R."/>
            <person name="Magrath M.J.L."/>
            <person name="Mikheyev A.S."/>
        </authorList>
    </citation>
    <scope>NUCLEOTIDE SEQUENCE [LARGE SCALE GENOMIC DNA]</scope>
    <source>
        <strain evidence="1">Daus_M_001</strain>
        <tissue evidence="1">Leg muscle</tissue>
    </source>
</reference>
<protein>
    <submittedName>
        <fullName evidence="1">Uncharacterized protein</fullName>
    </submittedName>
</protein>
<dbReference type="PANTHER" id="PTHR47018:SF1">
    <property type="entry name" value="TESMIN_TSO1-LIKE CXC DOMAIN-CONTAINING PROTEIN"/>
    <property type="match status" value="1"/>
</dbReference>
<evidence type="ECO:0000313" key="2">
    <source>
        <dbReference type="Proteomes" id="UP001159363"/>
    </source>
</evidence>
<organism evidence="1 2">
    <name type="scientific">Dryococelus australis</name>
    <dbReference type="NCBI Taxonomy" id="614101"/>
    <lineage>
        <taxon>Eukaryota</taxon>
        <taxon>Metazoa</taxon>
        <taxon>Ecdysozoa</taxon>
        <taxon>Arthropoda</taxon>
        <taxon>Hexapoda</taxon>
        <taxon>Insecta</taxon>
        <taxon>Pterygota</taxon>
        <taxon>Neoptera</taxon>
        <taxon>Polyneoptera</taxon>
        <taxon>Phasmatodea</taxon>
        <taxon>Verophasmatodea</taxon>
        <taxon>Anareolatae</taxon>
        <taxon>Phasmatidae</taxon>
        <taxon>Eurycanthinae</taxon>
        <taxon>Dryococelus</taxon>
    </lineage>
</organism>
<sequence>MTHGMDIIQQSTNFLHPVQGVVIAMDQPLFALAKSIQWTRLNNYGEDKLFIMFGLLHIEQYFLKDIGKCLDGSGWTQMLTSAGVTHHGTAESFIKVANIAKTRLANHITRLICCEKKSENVFSGIGLDQAHEQNNAILKGDGGAVGLFTDPAALRR</sequence>
<name>A0ABQ9GMC6_9NEOP</name>
<accession>A0ABQ9GMC6</accession>
<comment type="caution">
    <text evidence="1">The sequence shown here is derived from an EMBL/GenBank/DDBJ whole genome shotgun (WGS) entry which is preliminary data.</text>
</comment>
<gene>
    <name evidence="1" type="ORF">PR048_026787</name>
</gene>